<evidence type="ECO:0000256" key="1">
    <source>
        <dbReference type="SAM" id="MobiDB-lite"/>
    </source>
</evidence>
<protein>
    <submittedName>
        <fullName evidence="2">Uncharacterized protein</fullName>
    </submittedName>
</protein>
<keyword evidence="3" id="KW-1185">Reference proteome</keyword>
<accession>A0A8X7PJD4</accession>
<gene>
    <name evidence="2" type="ORF">Bca52824_081829</name>
</gene>
<reference evidence="2 3" key="1">
    <citation type="submission" date="2020-02" db="EMBL/GenBank/DDBJ databases">
        <authorList>
            <person name="Ma Q."/>
            <person name="Huang Y."/>
            <person name="Song X."/>
            <person name="Pei D."/>
        </authorList>
    </citation>
    <scope>NUCLEOTIDE SEQUENCE [LARGE SCALE GENOMIC DNA]</scope>
    <source>
        <strain evidence="2">Sxm20200214</strain>
        <tissue evidence="2">Leaf</tissue>
    </source>
</reference>
<proteinExistence type="predicted"/>
<comment type="caution">
    <text evidence="2">The sequence shown here is derived from an EMBL/GenBank/DDBJ whole genome shotgun (WGS) entry which is preliminary data.</text>
</comment>
<evidence type="ECO:0000313" key="3">
    <source>
        <dbReference type="Proteomes" id="UP000886595"/>
    </source>
</evidence>
<organism evidence="2 3">
    <name type="scientific">Brassica carinata</name>
    <name type="common">Ethiopian mustard</name>
    <name type="synonym">Abyssinian cabbage</name>
    <dbReference type="NCBI Taxonomy" id="52824"/>
    <lineage>
        <taxon>Eukaryota</taxon>
        <taxon>Viridiplantae</taxon>
        <taxon>Streptophyta</taxon>
        <taxon>Embryophyta</taxon>
        <taxon>Tracheophyta</taxon>
        <taxon>Spermatophyta</taxon>
        <taxon>Magnoliopsida</taxon>
        <taxon>eudicotyledons</taxon>
        <taxon>Gunneridae</taxon>
        <taxon>Pentapetalae</taxon>
        <taxon>rosids</taxon>
        <taxon>malvids</taxon>
        <taxon>Brassicales</taxon>
        <taxon>Brassicaceae</taxon>
        <taxon>Brassiceae</taxon>
        <taxon>Brassica</taxon>
    </lineage>
</organism>
<dbReference type="EMBL" id="JAAMPC010000016">
    <property type="protein sequence ID" value="KAG2251693.1"/>
    <property type="molecule type" value="Genomic_DNA"/>
</dbReference>
<feature type="region of interest" description="Disordered" evidence="1">
    <location>
        <begin position="1"/>
        <end position="26"/>
    </location>
</feature>
<dbReference type="AlphaFoldDB" id="A0A8X7PJD4"/>
<evidence type="ECO:0000313" key="2">
    <source>
        <dbReference type="EMBL" id="KAG2251693.1"/>
    </source>
</evidence>
<name>A0A8X7PJD4_BRACI</name>
<dbReference type="Proteomes" id="UP000886595">
    <property type="component" value="Unassembled WGS sequence"/>
</dbReference>
<sequence length="100" mass="10550">MATTKAILSSPVKSTATADANGGTRFSPTGGTLCLLLHIEDAQNWNDRKKETSRGTFSLLDVDKPGDPALRVVPSGYGLVYVVGALVAVRKGCWTGTAWL</sequence>